<dbReference type="Proteomes" id="UP000463961">
    <property type="component" value="Chromosome"/>
</dbReference>
<dbReference type="InterPro" id="IPR007813">
    <property type="entry name" value="PilN"/>
</dbReference>
<organism evidence="1 2">
    <name type="scientific">Fluviibacter phosphoraccumulans</name>
    <dbReference type="NCBI Taxonomy" id="1751046"/>
    <lineage>
        <taxon>Bacteria</taxon>
        <taxon>Pseudomonadati</taxon>
        <taxon>Pseudomonadota</taxon>
        <taxon>Betaproteobacteria</taxon>
        <taxon>Rhodocyclales</taxon>
        <taxon>Fluviibacteraceae</taxon>
        <taxon>Fluviibacter</taxon>
    </lineage>
</organism>
<dbReference type="PANTHER" id="PTHR40278:SF2">
    <property type="entry name" value="TYPE IV PILUS INNER MEMBRANE COMPONENT PILN"/>
    <property type="match status" value="1"/>
</dbReference>
<sequence>MLGRQLLVVSGAGLVSILLVEGVLQLRVSYLEGYHRALSAAVSQLLPSFAVANEASQRRNDLLERQKTLEKLDARRSTSVMILDGLARAMLQELYITRLEENGDTFRLEGRAVDTTTIASFFEVIVKSERLSNLELEEIRTVDEDQQAPYLFIINGQVRLIGMEGMSPHERQP</sequence>
<dbReference type="EMBL" id="AP022345">
    <property type="protein sequence ID" value="BBU68148.1"/>
    <property type="molecule type" value="Genomic_DNA"/>
</dbReference>
<accession>A0A7R6TNK8</accession>
<name>A0A7R6TNK8_9RHOO</name>
<gene>
    <name evidence="1" type="ORF">ICHIAU1_04310</name>
</gene>
<dbReference type="GO" id="GO:0043683">
    <property type="term" value="P:type IV pilus assembly"/>
    <property type="evidence" value="ECO:0007669"/>
    <property type="project" value="TreeGrafter"/>
</dbReference>
<dbReference type="InterPro" id="IPR052534">
    <property type="entry name" value="Extracell_DNA_Util/SecSys_Comp"/>
</dbReference>
<dbReference type="AlphaFoldDB" id="A0A7R6TNK8"/>
<evidence type="ECO:0000313" key="2">
    <source>
        <dbReference type="Proteomes" id="UP000463961"/>
    </source>
</evidence>
<evidence type="ECO:0000313" key="1">
    <source>
        <dbReference type="EMBL" id="BBU68148.1"/>
    </source>
</evidence>
<dbReference type="GO" id="GO:0043107">
    <property type="term" value="P:type IV pilus-dependent motility"/>
    <property type="evidence" value="ECO:0007669"/>
    <property type="project" value="TreeGrafter"/>
</dbReference>
<proteinExistence type="predicted"/>
<keyword evidence="2" id="KW-1185">Reference proteome</keyword>
<dbReference type="Pfam" id="PF05137">
    <property type="entry name" value="PilN"/>
    <property type="match status" value="1"/>
</dbReference>
<protein>
    <submittedName>
        <fullName evidence="1">Uncharacterized protein</fullName>
    </submittedName>
</protein>
<dbReference type="PANTHER" id="PTHR40278">
    <property type="entry name" value="DNA UTILIZATION PROTEIN HOFN"/>
    <property type="match status" value="1"/>
</dbReference>
<reference evidence="2" key="1">
    <citation type="submission" date="2020-01" db="EMBL/GenBank/DDBJ databases">
        <title>Phosphoaccumulans saitamaens gen. nov., sp. nov., a polyphosphate accumulating bacterium isolated from surface river water.</title>
        <authorList>
            <person name="Watanabe K."/>
            <person name="Suda W."/>
        </authorList>
    </citation>
    <scope>NUCLEOTIDE SEQUENCE [LARGE SCALE GENOMIC DNA]</scope>
    <source>
        <strain evidence="2">ICHIAU1</strain>
    </source>
</reference>